<accession>A0A1I0E7A5</accession>
<gene>
    <name evidence="2" type="ORF">SAMN05660429_01759</name>
</gene>
<dbReference type="Proteomes" id="UP000199308">
    <property type="component" value="Unassembled WGS sequence"/>
</dbReference>
<keyword evidence="1" id="KW-0732">Signal</keyword>
<dbReference type="OrthoDB" id="6371503at2"/>
<protein>
    <recommendedName>
        <fullName evidence="4">Outer membrane protein beta-barrel domain-containing protein</fullName>
    </recommendedName>
</protein>
<evidence type="ECO:0000256" key="1">
    <source>
        <dbReference type="SAM" id="SignalP"/>
    </source>
</evidence>
<name>A0A1I0E7A5_THASX</name>
<organism evidence="2 3">
    <name type="scientific">Thalassotalea agarivorans</name>
    <name type="common">Thalassomonas agarivorans</name>
    <dbReference type="NCBI Taxonomy" id="349064"/>
    <lineage>
        <taxon>Bacteria</taxon>
        <taxon>Pseudomonadati</taxon>
        <taxon>Pseudomonadota</taxon>
        <taxon>Gammaproteobacteria</taxon>
        <taxon>Alteromonadales</taxon>
        <taxon>Colwelliaceae</taxon>
        <taxon>Thalassotalea</taxon>
    </lineage>
</organism>
<evidence type="ECO:0000313" key="3">
    <source>
        <dbReference type="Proteomes" id="UP000199308"/>
    </source>
</evidence>
<dbReference type="InterPro" id="IPR011250">
    <property type="entry name" value="OMP/PagP_B-barrel"/>
</dbReference>
<dbReference type="STRING" id="349064.SAMN05660429_01759"/>
<dbReference type="SUPFAM" id="SSF56925">
    <property type="entry name" value="OMPA-like"/>
    <property type="match status" value="1"/>
</dbReference>
<keyword evidence="3" id="KW-1185">Reference proteome</keyword>
<evidence type="ECO:0000313" key="2">
    <source>
        <dbReference type="EMBL" id="SET41054.1"/>
    </source>
</evidence>
<proteinExistence type="predicted"/>
<dbReference type="RefSeq" id="WP_093329337.1">
    <property type="nucleotide sequence ID" value="NZ_AP027363.1"/>
</dbReference>
<reference evidence="2 3" key="1">
    <citation type="submission" date="2016-10" db="EMBL/GenBank/DDBJ databases">
        <authorList>
            <person name="de Groot N.N."/>
        </authorList>
    </citation>
    <scope>NUCLEOTIDE SEQUENCE [LARGE SCALE GENOMIC DNA]</scope>
    <source>
        <strain evidence="2 3">DSM 19706</strain>
    </source>
</reference>
<sequence>MKSILTGLALTALLFSFQSSAEEYEDAVFGKHATLGAGYYVLEVNADSEDFGDDQFTGYVLSGGYAFSNEVGVRVNYYMTEHSDLSSLENDGFDLLGLWGSGLTEEGFKAYIGGGFYSEKWELSELSFSESFSGLQLAGGLGYSWEAFTLDGILTLRETSKYEDFFEDAGINADASAVTFALVASIRF</sequence>
<evidence type="ECO:0008006" key="4">
    <source>
        <dbReference type="Google" id="ProtNLM"/>
    </source>
</evidence>
<dbReference type="AlphaFoldDB" id="A0A1I0E7A5"/>
<feature type="signal peptide" evidence="1">
    <location>
        <begin position="1"/>
        <end position="21"/>
    </location>
</feature>
<dbReference type="EMBL" id="FOHK01000007">
    <property type="protein sequence ID" value="SET41054.1"/>
    <property type="molecule type" value="Genomic_DNA"/>
</dbReference>
<dbReference type="Gene3D" id="2.40.160.20">
    <property type="match status" value="1"/>
</dbReference>
<feature type="chain" id="PRO_5011640586" description="Outer membrane protein beta-barrel domain-containing protein" evidence="1">
    <location>
        <begin position="22"/>
        <end position="188"/>
    </location>
</feature>